<gene>
    <name evidence="2" type="ORF">WJX75_005390</name>
</gene>
<comment type="caution">
    <text evidence="2">The sequence shown here is derived from an EMBL/GenBank/DDBJ whole genome shotgun (WGS) entry which is preliminary data.</text>
</comment>
<name>A0ABR2YL53_9CHLO</name>
<reference evidence="2 3" key="1">
    <citation type="journal article" date="2024" name="Nat. Commun.">
        <title>Phylogenomics reveals the evolutionary origins of lichenization in chlorophyte algae.</title>
        <authorList>
            <person name="Puginier C."/>
            <person name="Libourel C."/>
            <person name="Otte J."/>
            <person name="Skaloud P."/>
            <person name="Haon M."/>
            <person name="Grisel S."/>
            <person name="Petersen M."/>
            <person name="Berrin J.G."/>
            <person name="Delaux P.M."/>
            <person name="Dal Grande F."/>
            <person name="Keller J."/>
        </authorList>
    </citation>
    <scope>NUCLEOTIDE SEQUENCE [LARGE SCALE GENOMIC DNA]</scope>
    <source>
        <strain evidence="2 3">SAG 216-7</strain>
    </source>
</reference>
<evidence type="ECO:0000313" key="2">
    <source>
        <dbReference type="EMBL" id="KAK9907528.1"/>
    </source>
</evidence>
<feature type="compositionally biased region" description="Low complexity" evidence="1">
    <location>
        <begin position="267"/>
        <end position="292"/>
    </location>
</feature>
<organism evidence="2 3">
    <name type="scientific">Coccomyxa subellipsoidea</name>
    <dbReference type="NCBI Taxonomy" id="248742"/>
    <lineage>
        <taxon>Eukaryota</taxon>
        <taxon>Viridiplantae</taxon>
        <taxon>Chlorophyta</taxon>
        <taxon>core chlorophytes</taxon>
        <taxon>Trebouxiophyceae</taxon>
        <taxon>Trebouxiophyceae incertae sedis</taxon>
        <taxon>Coccomyxaceae</taxon>
        <taxon>Coccomyxa</taxon>
    </lineage>
</organism>
<dbReference type="Proteomes" id="UP001491310">
    <property type="component" value="Unassembled WGS sequence"/>
</dbReference>
<feature type="region of interest" description="Disordered" evidence="1">
    <location>
        <begin position="254"/>
        <end position="301"/>
    </location>
</feature>
<sequence length="301" mass="32713">MSQGTRSQSKRPAQGSPGQSDEEMEPPLHDLLIAKVESMIHGLERKLDSKLDEKFGAFFPQLKAELKAELKTELKDELVAELKAELLPLLRTELAKDTQTRAASNDEAVVNKVHHLESLVESQARQARSANLICHGLAEDNAENVSARVAVLFDSNSSPPVVVSEARRLGAPSVARTKPRPVLISFSGVAAKHAALKHSKALRQRQIFLDPDLTPQQQRIRVSMRPHYVALKTASKQPFWREERLFVREGDRVREHMPVPGPPPAAAPGGAAAPGATAAGPSQAAPSSPGRADSYAEAVRR</sequence>
<accession>A0ABR2YL53</accession>
<evidence type="ECO:0000256" key="1">
    <source>
        <dbReference type="SAM" id="MobiDB-lite"/>
    </source>
</evidence>
<protein>
    <submittedName>
        <fullName evidence="2">Uncharacterized protein</fullName>
    </submittedName>
</protein>
<evidence type="ECO:0000313" key="3">
    <source>
        <dbReference type="Proteomes" id="UP001491310"/>
    </source>
</evidence>
<keyword evidence="3" id="KW-1185">Reference proteome</keyword>
<feature type="region of interest" description="Disordered" evidence="1">
    <location>
        <begin position="1"/>
        <end position="30"/>
    </location>
</feature>
<feature type="compositionally biased region" description="Polar residues" evidence="1">
    <location>
        <begin position="1"/>
        <end position="19"/>
    </location>
</feature>
<proteinExistence type="predicted"/>
<dbReference type="EMBL" id="JALJOT010000009">
    <property type="protein sequence ID" value="KAK9907528.1"/>
    <property type="molecule type" value="Genomic_DNA"/>
</dbReference>